<dbReference type="Proteomes" id="UP000095743">
    <property type="component" value="Chromosome"/>
</dbReference>
<dbReference type="RefSeq" id="WP_069980030.1">
    <property type="nucleotide sequence ID" value="NZ_CP017269.1"/>
</dbReference>
<reference evidence="3 4" key="1">
    <citation type="submission" date="2016-09" db="EMBL/GenBank/DDBJ databases">
        <title>Genomic analysis reveals versatility of anaerobic energy metabolism of Geosporobacter ferrireducens IRF9 of phylum Firmicutes.</title>
        <authorList>
            <person name="Kim S.-J."/>
        </authorList>
    </citation>
    <scope>NUCLEOTIDE SEQUENCE [LARGE SCALE GENOMIC DNA]</scope>
    <source>
        <strain evidence="3 4">IRF9</strain>
    </source>
</reference>
<sequence>MDVKYQVFISSTYIDLKEAREKITKAILSSYHIPIGMEMFNAGDEEQWEVIRKTIDVSDYYVLIIGHRYGSLTNEGISYTEKEYRYAKEKGIPIHIFIRNDNVATKPDERDEDPDLTLKLKAFREEAKIGKMVDFWNDISDLESKVLLSLFKAMNSKKGIGWIRADKADISAMSDELVRLSKENRTLRDEVKRLENMIKARSPKIDVQINGSSDLKFVITKRTDYKLYKPVKLEDLPEEVSKYLEINEVNEYNAHLSKIYGLDDYNDEISSVKYLKDNHNKPVITVINNGTGKANDIDIVIEFPDELVIMKDANLNLDEIEEPEGLPEHLYDLAKKRRKEEMFKQSPAFKSVTNLSKIVNAFSSPFITGNQLSSRLTLSELAGSTLGNFNIHHSLSTSEEDNTIEINIDDLLHTNEINFDDEDFIIVPKKAGNYEIKVSIICEEYETRDEIIIPVTIEETVNYFDVENFL</sequence>
<dbReference type="Pfam" id="PF13271">
    <property type="entry name" value="DUF4062"/>
    <property type="match status" value="1"/>
</dbReference>
<keyword evidence="4" id="KW-1185">Reference proteome</keyword>
<gene>
    <name evidence="3" type="ORF">Gferi_21110</name>
</gene>
<accession>A0A1D8GLZ7</accession>
<evidence type="ECO:0000313" key="4">
    <source>
        <dbReference type="Proteomes" id="UP000095743"/>
    </source>
</evidence>
<feature type="coiled-coil region" evidence="1">
    <location>
        <begin position="170"/>
        <end position="197"/>
    </location>
</feature>
<dbReference type="EMBL" id="CP017269">
    <property type="protein sequence ID" value="AOT71812.1"/>
    <property type="molecule type" value="Genomic_DNA"/>
</dbReference>
<dbReference type="InterPro" id="IPR025139">
    <property type="entry name" value="DUF4062"/>
</dbReference>
<organism evidence="3 4">
    <name type="scientific">Geosporobacter ferrireducens</name>
    <dbReference type="NCBI Taxonomy" id="1424294"/>
    <lineage>
        <taxon>Bacteria</taxon>
        <taxon>Bacillati</taxon>
        <taxon>Bacillota</taxon>
        <taxon>Clostridia</taxon>
        <taxon>Peptostreptococcales</taxon>
        <taxon>Thermotaleaceae</taxon>
        <taxon>Geosporobacter</taxon>
    </lineage>
</organism>
<evidence type="ECO:0000259" key="2">
    <source>
        <dbReference type="Pfam" id="PF13271"/>
    </source>
</evidence>
<feature type="domain" description="DUF4062" evidence="2">
    <location>
        <begin position="6"/>
        <end position="87"/>
    </location>
</feature>
<dbReference type="OrthoDB" id="72299at2"/>
<protein>
    <recommendedName>
        <fullName evidence="2">DUF4062 domain-containing protein</fullName>
    </recommendedName>
</protein>
<dbReference type="STRING" id="1424294.Gferi_21110"/>
<keyword evidence="1" id="KW-0175">Coiled coil</keyword>
<evidence type="ECO:0000256" key="1">
    <source>
        <dbReference type="SAM" id="Coils"/>
    </source>
</evidence>
<evidence type="ECO:0000313" key="3">
    <source>
        <dbReference type="EMBL" id="AOT71812.1"/>
    </source>
</evidence>
<name>A0A1D8GLZ7_9FIRM</name>
<proteinExistence type="predicted"/>
<dbReference type="AlphaFoldDB" id="A0A1D8GLZ7"/>
<dbReference type="KEGG" id="gfe:Gferi_21110"/>